<feature type="domain" description="DUF218" evidence="1">
    <location>
        <begin position="6"/>
        <end position="140"/>
    </location>
</feature>
<dbReference type="InterPro" id="IPR051599">
    <property type="entry name" value="Cell_Envelope_Assoc"/>
</dbReference>
<dbReference type="EMBL" id="MFMW01000017">
    <property type="protein sequence ID" value="OGG87259.1"/>
    <property type="molecule type" value="Genomic_DNA"/>
</dbReference>
<dbReference type="InterPro" id="IPR003848">
    <property type="entry name" value="DUF218"/>
</dbReference>
<dbReference type="Proteomes" id="UP000179136">
    <property type="component" value="Unassembled WGS sequence"/>
</dbReference>
<dbReference type="InterPro" id="IPR014729">
    <property type="entry name" value="Rossmann-like_a/b/a_fold"/>
</dbReference>
<dbReference type="GO" id="GO:0005886">
    <property type="term" value="C:plasma membrane"/>
    <property type="evidence" value="ECO:0007669"/>
    <property type="project" value="TreeGrafter"/>
</dbReference>
<accession>A0A1F6FN13</accession>
<dbReference type="STRING" id="1798561.A3B87_00100"/>
<comment type="caution">
    <text evidence="2">The sequence shown here is derived from an EMBL/GenBank/DDBJ whole genome shotgun (WGS) entry which is preliminary data.</text>
</comment>
<evidence type="ECO:0000313" key="3">
    <source>
        <dbReference type="Proteomes" id="UP000179136"/>
    </source>
</evidence>
<dbReference type="CDD" id="cd06259">
    <property type="entry name" value="YdcF-like"/>
    <property type="match status" value="1"/>
</dbReference>
<dbReference type="Gene3D" id="3.40.50.620">
    <property type="entry name" value="HUPs"/>
    <property type="match status" value="1"/>
</dbReference>
<dbReference type="PANTHER" id="PTHR30336:SF4">
    <property type="entry name" value="ENVELOPE BIOGENESIS FACTOR ELYC"/>
    <property type="match status" value="1"/>
</dbReference>
<organism evidence="2 3">
    <name type="scientific">Candidatus Kuenenbacteria bacterium RIFCSPHIGHO2_02_FULL_39_13</name>
    <dbReference type="NCBI Taxonomy" id="1798561"/>
    <lineage>
        <taxon>Bacteria</taxon>
        <taxon>Candidatus Kueneniibacteriota</taxon>
    </lineage>
</organism>
<evidence type="ECO:0000259" key="1">
    <source>
        <dbReference type="Pfam" id="PF02698"/>
    </source>
</evidence>
<name>A0A1F6FN13_9BACT</name>
<proteinExistence type="predicted"/>
<dbReference type="GO" id="GO:0043164">
    <property type="term" value="P:Gram-negative-bacterium-type cell wall biogenesis"/>
    <property type="evidence" value="ECO:0007669"/>
    <property type="project" value="TreeGrafter"/>
</dbReference>
<dbReference type="GO" id="GO:0000270">
    <property type="term" value="P:peptidoglycan metabolic process"/>
    <property type="evidence" value="ECO:0007669"/>
    <property type="project" value="TreeGrafter"/>
</dbReference>
<protein>
    <recommendedName>
        <fullName evidence="1">DUF218 domain-containing protein</fullName>
    </recommendedName>
</protein>
<sequence>MNKKYLAILGGGLKQNKNSQWVSTDITEPEDFQGAPSGEIRVIAASLLSKQNPELYIIATGGHGYDKNVRGKKHPGLANITQSELIKLGVPQNRIIKESKSNNTYQQLIELSKIIQQQDIKDIAIISSRWHLPRTKAMIGYLPQLKPLKKIKLISAEKICLKYYPKKWKKIIAQVYHSQAMKQRIKQEKRGIQDIKAGKYRLK</sequence>
<dbReference type="AlphaFoldDB" id="A0A1F6FN13"/>
<reference evidence="2 3" key="1">
    <citation type="journal article" date="2016" name="Nat. Commun.">
        <title>Thousands of microbial genomes shed light on interconnected biogeochemical processes in an aquifer system.</title>
        <authorList>
            <person name="Anantharaman K."/>
            <person name="Brown C.T."/>
            <person name="Hug L.A."/>
            <person name="Sharon I."/>
            <person name="Castelle C.J."/>
            <person name="Probst A.J."/>
            <person name="Thomas B.C."/>
            <person name="Singh A."/>
            <person name="Wilkins M.J."/>
            <person name="Karaoz U."/>
            <person name="Brodie E.L."/>
            <person name="Williams K.H."/>
            <person name="Hubbard S.S."/>
            <person name="Banfield J.F."/>
        </authorList>
    </citation>
    <scope>NUCLEOTIDE SEQUENCE [LARGE SCALE GENOMIC DNA]</scope>
</reference>
<dbReference type="Pfam" id="PF02698">
    <property type="entry name" value="DUF218"/>
    <property type="match status" value="1"/>
</dbReference>
<evidence type="ECO:0000313" key="2">
    <source>
        <dbReference type="EMBL" id="OGG87259.1"/>
    </source>
</evidence>
<gene>
    <name evidence="2" type="ORF">A3B87_00100</name>
</gene>
<dbReference type="PANTHER" id="PTHR30336">
    <property type="entry name" value="INNER MEMBRANE PROTEIN, PROBABLE PERMEASE"/>
    <property type="match status" value="1"/>
</dbReference>